<name>A0ABV3R3X0_9HYPH</name>
<comment type="caution">
    <text evidence="1">The sequence shown here is derived from an EMBL/GenBank/DDBJ whole genome shotgun (WGS) entry which is preliminary data.</text>
</comment>
<dbReference type="RefSeq" id="WP_367724650.1">
    <property type="nucleotide sequence ID" value="NZ_JBFOCH010000080.1"/>
</dbReference>
<evidence type="ECO:0000313" key="1">
    <source>
        <dbReference type="EMBL" id="MEW9807468.1"/>
    </source>
</evidence>
<dbReference type="EMBL" id="JBFOCI010000005">
    <property type="protein sequence ID" value="MEW9807468.1"/>
    <property type="molecule type" value="Genomic_DNA"/>
</dbReference>
<accession>A0ABV3R3X0</accession>
<dbReference type="Proteomes" id="UP001556196">
    <property type="component" value="Unassembled WGS sequence"/>
</dbReference>
<evidence type="ECO:0000313" key="2">
    <source>
        <dbReference type="Proteomes" id="UP001556196"/>
    </source>
</evidence>
<protein>
    <submittedName>
        <fullName evidence="1">Uncharacterized protein</fullName>
    </submittedName>
</protein>
<organism evidence="1 2">
    <name type="scientific">Mesorhizobium marinum</name>
    <dbReference type="NCBI Taxonomy" id="3228790"/>
    <lineage>
        <taxon>Bacteria</taxon>
        <taxon>Pseudomonadati</taxon>
        <taxon>Pseudomonadota</taxon>
        <taxon>Alphaproteobacteria</taxon>
        <taxon>Hyphomicrobiales</taxon>
        <taxon>Phyllobacteriaceae</taxon>
        <taxon>Mesorhizobium</taxon>
    </lineage>
</organism>
<gene>
    <name evidence="1" type="ORF">ABUE31_15860</name>
</gene>
<reference evidence="1 2" key="1">
    <citation type="submission" date="2024-06" db="EMBL/GenBank/DDBJ databases">
        <authorList>
            <person name="Tuo L."/>
        </authorList>
    </citation>
    <scope>NUCLEOTIDE SEQUENCE [LARGE SCALE GENOMIC DNA]</scope>
    <source>
        <strain evidence="1 2">ZMM04-5</strain>
    </source>
</reference>
<keyword evidence="2" id="KW-1185">Reference proteome</keyword>
<proteinExistence type="predicted"/>
<sequence>MGKIDHGSFRTHSGYPPYDCSLAEQLLHICQGLVNRHCDAFGAEASLEYQRGLTVHAGVDGDLLTVGVGFCEDTRLRCSECPTPWLGSEYAFIPEYVVARLDVAQARRRAVLDRIVGHRREYAEMLKRLGRVTWAVENFPVEFTLYPSQLVVTHPDRGFVEYLHQKVAAPISIDCVAVGFSDNETPGWFGA</sequence>